<keyword evidence="2" id="KW-1185">Reference proteome</keyword>
<gene>
    <name evidence="1" type="ORF">HDU87_008438</name>
</gene>
<comment type="caution">
    <text evidence="1">The sequence shown here is derived from an EMBL/GenBank/DDBJ whole genome shotgun (WGS) entry which is preliminary data.</text>
</comment>
<protein>
    <submittedName>
        <fullName evidence="1">Uncharacterized protein</fullName>
    </submittedName>
</protein>
<reference evidence="1" key="1">
    <citation type="submission" date="2020-05" db="EMBL/GenBank/DDBJ databases">
        <title>Phylogenomic resolution of chytrid fungi.</title>
        <authorList>
            <person name="Stajich J.E."/>
            <person name="Amses K."/>
            <person name="Simmons R."/>
            <person name="Seto K."/>
            <person name="Myers J."/>
            <person name="Bonds A."/>
            <person name="Quandt C.A."/>
            <person name="Barry K."/>
            <person name="Liu P."/>
            <person name="Grigoriev I."/>
            <person name="Longcore J.E."/>
            <person name="James T.Y."/>
        </authorList>
    </citation>
    <scope>NUCLEOTIDE SEQUENCE</scope>
    <source>
        <strain evidence="1">JEL0379</strain>
    </source>
</reference>
<sequence>MSVVHLKVPVPGILPEEDLQVRNKYKSVSKGLLVPNLATIQGPHGTISVPVANSTKRALKVKTHHLLGYARRPPGMSHTVARVP</sequence>
<dbReference type="EMBL" id="JADGJQ010000089">
    <property type="protein sequence ID" value="KAJ3170963.1"/>
    <property type="molecule type" value="Genomic_DNA"/>
</dbReference>
<organism evidence="1 2">
    <name type="scientific">Geranomyces variabilis</name>
    <dbReference type="NCBI Taxonomy" id="109894"/>
    <lineage>
        <taxon>Eukaryota</taxon>
        <taxon>Fungi</taxon>
        <taxon>Fungi incertae sedis</taxon>
        <taxon>Chytridiomycota</taxon>
        <taxon>Chytridiomycota incertae sedis</taxon>
        <taxon>Chytridiomycetes</taxon>
        <taxon>Spizellomycetales</taxon>
        <taxon>Powellomycetaceae</taxon>
        <taxon>Geranomyces</taxon>
    </lineage>
</organism>
<dbReference type="AlphaFoldDB" id="A0AAD5XP70"/>
<accession>A0AAD5XP70</accession>
<dbReference type="Proteomes" id="UP001212152">
    <property type="component" value="Unassembled WGS sequence"/>
</dbReference>
<evidence type="ECO:0000313" key="1">
    <source>
        <dbReference type="EMBL" id="KAJ3170963.1"/>
    </source>
</evidence>
<proteinExistence type="predicted"/>
<evidence type="ECO:0000313" key="2">
    <source>
        <dbReference type="Proteomes" id="UP001212152"/>
    </source>
</evidence>
<name>A0AAD5XP70_9FUNG</name>